<dbReference type="SUPFAM" id="SSF53383">
    <property type="entry name" value="PLP-dependent transferases"/>
    <property type="match status" value="1"/>
</dbReference>
<evidence type="ECO:0000256" key="3">
    <source>
        <dbReference type="ARBA" id="ARBA00022576"/>
    </source>
</evidence>
<dbReference type="InterPro" id="IPR015421">
    <property type="entry name" value="PyrdxlP-dep_Trfase_major"/>
</dbReference>
<organism evidence="7">
    <name type="scientific">marine metagenome</name>
    <dbReference type="NCBI Taxonomy" id="408172"/>
    <lineage>
        <taxon>unclassified sequences</taxon>
        <taxon>metagenomes</taxon>
        <taxon>ecological metagenomes</taxon>
    </lineage>
</organism>
<reference evidence="7" key="1">
    <citation type="submission" date="2018-05" db="EMBL/GenBank/DDBJ databases">
        <authorList>
            <person name="Lanie J.A."/>
            <person name="Ng W.-L."/>
            <person name="Kazmierczak K.M."/>
            <person name="Andrzejewski T.M."/>
            <person name="Davidsen T.M."/>
            <person name="Wayne K.J."/>
            <person name="Tettelin H."/>
            <person name="Glass J.I."/>
            <person name="Rusch D."/>
            <person name="Podicherti R."/>
            <person name="Tsui H.-C.T."/>
            <person name="Winkler M.E."/>
        </authorList>
    </citation>
    <scope>NUCLEOTIDE SEQUENCE</scope>
</reference>
<comment type="cofactor">
    <cofactor evidence="1">
        <name>pyridoxal 5'-phosphate</name>
        <dbReference type="ChEBI" id="CHEBI:597326"/>
    </cofactor>
</comment>
<dbReference type="AlphaFoldDB" id="A0A381R3N5"/>
<evidence type="ECO:0000256" key="1">
    <source>
        <dbReference type="ARBA" id="ARBA00001933"/>
    </source>
</evidence>
<keyword evidence="5" id="KW-0663">Pyridoxal phosphate</keyword>
<evidence type="ECO:0000256" key="2">
    <source>
        <dbReference type="ARBA" id="ARBA00007441"/>
    </source>
</evidence>
<dbReference type="GO" id="GO:0030170">
    <property type="term" value="F:pyridoxal phosphate binding"/>
    <property type="evidence" value="ECO:0007669"/>
    <property type="project" value="InterPro"/>
</dbReference>
<dbReference type="Gene3D" id="3.90.1150.10">
    <property type="entry name" value="Aspartate Aminotransferase, domain 1"/>
    <property type="match status" value="1"/>
</dbReference>
<dbReference type="GO" id="GO:0006520">
    <property type="term" value="P:amino acid metabolic process"/>
    <property type="evidence" value="ECO:0007669"/>
    <property type="project" value="InterPro"/>
</dbReference>
<dbReference type="EMBL" id="UINC01001677">
    <property type="protein sequence ID" value="SUZ86346.1"/>
    <property type="molecule type" value="Genomic_DNA"/>
</dbReference>
<dbReference type="GO" id="GO:0008483">
    <property type="term" value="F:transaminase activity"/>
    <property type="evidence" value="ECO:0007669"/>
    <property type="project" value="UniProtKB-KW"/>
</dbReference>
<dbReference type="PANTHER" id="PTHR46383">
    <property type="entry name" value="ASPARTATE AMINOTRANSFERASE"/>
    <property type="match status" value="1"/>
</dbReference>
<dbReference type="InterPro" id="IPR004839">
    <property type="entry name" value="Aminotransferase_I/II_large"/>
</dbReference>
<gene>
    <name evidence="7" type="ORF">METZ01_LOCUS39200</name>
</gene>
<evidence type="ECO:0000256" key="4">
    <source>
        <dbReference type="ARBA" id="ARBA00022679"/>
    </source>
</evidence>
<keyword evidence="3" id="KW-0032">Aminotransferase</keyword>
<evidence type="ECO:0000256" key="5">
    <source>
        <dbReference type="ARBA" id="ARBA00022898"/>
    </source>
</evidence>
<dbReference type="InterPro" id="IPR004838">
    <property type="entry name" value="NHTrfase_class1_PyrdxlP-BS"/>
</dbReference>
<dbReference type="CDD" id="cd00609">
    <property type="entry name" value="AAT_like"/>
    <property type="match status" value="1"/>
</dbReference>
<evidence type="ECO:0000313" key="7">
    <source>
        <dbReference type="EMBL" id="SUZ86346.1"/>
    </source>
</evidence>
<dbReference type="PROSITE" id="PS00105">
    <property type="entry name" value="AA_TRANSFER_CLASS_1"/>
    <property type="match status" value="1"/>
</dbReference>
<evidence type="ECO:0000259" key="6">
    <source>
        <dbReference type="Pfam" id="PF00155"/>
    </source>
</evidence>
<name>A0A381R3N5_9ZZZZ</name>
<comment type="similarity">
    <text evidence="2">Belongs to the class-I pyridoxal-phosphate-dependent aminotransferase family.</text>
</comment>
<dbReference type="InterPro" id="IPR015424">
    <property type="entry name" value="PyrdxlP-dep_Trfase"/>
</dbReference>
<sequence>MPVEGLYPLREAVANYYINQENISILPDNVLIGPGSKELIFLLQMVLDCTIIFPSPSWVSYEPQSIILNKNYSYLNTSFDNQWKISPENLMQKCKEISGVKLLILNYPGNPTGLSYSTSELEIIADICRENNTLILSDEIYGRLHHTNDHQSIAKYFPEGTIITSGLSKWCGAGGWRLGTMIIPNNLQSVQDSIAAVSSETFSCVASPIQYAAITAFSNDKMSDDYLFHSRRILSVIGNYCFKILNDAEVKIHPPEGGFYLFPDFSNHLDFFKLKNINTSNQFCSQLLKDTGVALLPGEVFGRPKEEFTARLAYVNFDGTEALRTSKKLMDNDQFNIEDLDNVITSLKSGICSVVDWLDSN</sequence>
<proteinExistence type="inferred from homology"/>
<dbReference type="InterPro" id="IPR015422">
    <property type="entry name" value="PyrdxlP-dep_Trfase_small"/>
</dbReference>
<keyword evidence="4" id="KW-0808">Transferase</keyword>
<dbReference type="InterPro" id="IPR050596">
    <property type="entry name" value="AspAT/PAT-like"/>
</dbReference>
<accession>A0A381R3N5</accession>
<feature type="domain" description="Aminotransferase class I/classII large" evidence="6">
    <location>
        <begin position="2"/>
        <end position="303"/>
    </location>
</feature>
<dbReference type="PANTHER" id="PTHR46383:SF1">
    <property type="entry name" value="ASPARTATE AMINOTRANSFERASE"/>
    <property type="match status" value="1"/>
</dbReference>
<dbReference type="Pfam" id="PF00155">
    <property type="entry name" value="Aminotran_1_2"/>
    <property type="match status" value="1"/>
</dbReference>
<protein>
    <recommendedName>
        <fullName evidence="6">Aminotransferase class I/classII large domain-containing protein</fullName>
    </recommendedName>
</protein>
<dbReference type="Gene3D" id="3.40.640.10">
    <property type="entry name" value="Type I PLP-dependent aspartate aminotransferase-like (Major domain)"/>
    <property type="match status" value="1"/>
</dbReference>